<sequence>MKPSIARILAKLITSSALKSATQPKSIVGTLPLPDELKNNQK</sequence>
<name>A0A2R9SS50_9BACL</name>
<proteinExistence type="predicted"/>
<protein>
    <submittedName>
        <fullName evidence="1">Uncharacterized protein</fullName>
    </submittedName>
</protein>
<comment type="caution">
    <text evidence="1">The sequence shown here is derived from an EMBL/GenBank/DDBJ whole genome shotgun (WGS) entry which is preliminary data.</text>
</comment>
<dbReference type="KEGG" id="pvo:PVOR_23094"/>
<dbReference type="RefSeq" id="WP_006211391.1">
    <property type="nucleotide sequence ID" value="NZ_ADHJ01000037.1"/>
</dbReference>
<dbReference type="Proteomes" id="UP000003094">
    <property type="component" value="Unassembled WGS sequence"/>
</dbReference>
<dbReference type="AlphaFoldDB" id="A0A2R9SS50"/>
<organism evidence="1 2">
    <name type="scientific">Paenibacillus vortex V453</name>
    <dbReference type="NCBI Taxonomy" id="715225"/>
    <lineage>
        <taxon>Bacteria</taxon>
        <taxon>Bacillati</taxon>
        <taxon>Bacillota</taxon>
        <taxon>Bacilli</taxon>
        <taxon>Bacillales</taxon>
        <taxon>Paenibacillaceae</taxon>
        <taxon>Paenibacillus</taxon>
    </lineage>
</organism>
<dbReference type="EMBL" id="ADHJ01000037">
    <property type="protein sequence ID" value="EFU40188.1"/>
    <property type="molecule type" value="Genomic_DNA"/>
</dbReference>
<evidence type="ECO:0000313" key="2">
    <source>
        <dbReference type="Proteomes" id="UP000003094"/>
    </source>
</evidence>
<gene>
    <name evidence="1" type="ORF">PVOR_23094</name>
</gene>
<reference evidence="1 2" key="1">
    <citation type="journal article" date="2010" name="BMC Genomics">
        <title>Genome sequence of the pattern forming Paenibacillus vortex bacterium reveals potential for thriving in complex environments.</title>
        <authorList>
            <person name="Sirota-Madi A."/>
            <person name="Olender T."/>
            <person name="Helman Y."/>
            <person name="Ingham C."/>
            <person name="Brainis I."/>
            <person name="Roth D."/>
            <person name="Hagi E."/>
            <person name="Brodsky L."/>
            <person name="Leshkowitz D."/>
            <person name="Galatenko V."/>
            <person name="Nikolaev V."/>
            <person name="Mugasimangalam R.C."/>
            <person name="Bransburg-Zabary S."/>
            <person name="Gutnick D.L."/>
            <person name="Lancet D."/>
            <person name="Ben-Jacob E."/>
        </authorList>
    </citation>
    <scope>NUCLEOTIDE SEQUENCE [LARGE SCALE GENOMIC DNA]</scope>
    <source>
        <strain evidence="1 2">V453</strain>
    </source>
</reference>
<keyword evidence="2" id="KW-1185">Reference proteome</keyword>
<accession>A0A2R9SS50</accession>
<dbReference type="GeneID" id="97554652"/>
<evidence type="ECO:0000313" key="1">
    <source>
        <dbReference type="EMBL" id="EFU40188.1"/>
    </source>
</evidence>